<keyword evidence="1" id="KW-0175">Coiled coil</keyword>
<comment type="caution">
    <text evidence="2">The sequence shown here is derived from an EMBL/GenBank/DDBJ whole genome shotgun (WGS) entry which is preliminary data.</text>
</comment>
<feature type="non-terminal residue" evidence="2">
    <location>
        <position position="146"/>
    </location>
</feature>
<keyword evidence="3" id="KW-1185">Reference proteome</keyword>
<dbReference type="AlphaFoldDB" id="A0A176S658"/>
<gene>
    <name evidence="2" type="ORF">THIOM_000679</name>
</gene>
<dbReference type="Proteomes" id="UP000076962">
    <property type="component" value="Unassembled WGS sequence"/>
</dbReference>
<organism evidence="2 3">
    <name type="scientific">Candidatus Thiomargarita nelsonii</name>
    <dbReference type="NCBI Taxonomy" id="1003181"/>
    <lineage>
        <taxon>Bacteria</taxon>
        <taxon>Pseudomonadati</taxon>
        <taxon>Pseudomonadota</taxon>
        <taxon>Gammaproteobacteria</taxon>
        <taxon>Thiotrichales</taxon>
        <taxon>Thiotrichaceae</taxon>
        <taxon>Thiomargarita</taxon>
    </lineage>
</organism>
<reference evidence="2 3" key="1">
    <citation type="submission" date="2016-05" db="EMBL/GenBank/DDBJ databases">
        <title>Single-cell genome of chain-forming Candidatus Thiomargarita nelsonii and comparison to other large sulfur-oxidizing bacteria.</title>
        <authorList>
            <person name="Winkel M."/>
            <person name="Salman V."/>
            <person name="Woyke T."/>
            <person name="Schulz-Vogt H."/>
            <person name="Richter M."/>
            <person name="Flood B."/>
            <person name="Bailey J."/>
            <person name="Amann R."/>
            <person name="Mussmann M."/>
        </authorList>
    </citation>
    <scope>NUCLEOTIDE SEQUENCE [LARGE SCALE GENOMIC DNA]</scope>
    <source>
        <strain evidence="2 3">THI036</strain>
    </source>
</reference>
<feature type="coiled-coil region" evidence="1">
    <location>
        <begin position="105"/>
        <end position="139"/>
    </location>
</feature>
<sequence length="146" mass="15597">MNMRPIIAAVVALIVLAVIGFKISELKTQSNQLETALQTLKEDSASSVKQSSEQIEQLSSQLSQVNSALLSLKEKTGALQAQQNAHIDQSAQLETTLKADVATLAKAHNDKLEGLSAQLQTLKEESAASQAQLANQSTQLETTLKA</sequence>
<evidence type="ECO:0000313" key="2">
    <source>
        <dbReference type="EMBL" id="OAD23490.1"/>
    </source>
</evidence>
<name>A0A176S658_9GAMM</name>
<feature type="coiled-coil region" evidence="1">
    <location>
        <begin position="23"/>
        <end position="75"/>
    </location>
</feature>
<evidence type="ECO:0000256" key="1">
    <source>
        <dbReference type="SAM" id="Coils"/>
    </source>
</evidence>
<protein>
    <submittedName>
        <fullName evidence="2">Uncharacterized protein</fullName>
    </submittedName>
</protein>
<proteinExistence type="predicted"/>
<accession>A0A176S658</accession>
<evidence type="ECO:0000313" key="3">
    <source>
        <dbReference type="Proteomes" id="UP000076962"/>
    </source>
</evidence>
<dbReference type="EMBL" id="LUTY01000339">
    <property type="protein sequence ID" value="OAD23490.1"/>
    <property type="molecule type" value="Genomic_DNA"/>
</dbReference>